<evidence type="ECO:0000256" key="2">
    <source>
        <dbReference type="ARBA" id="ARBA00022598"/>
    </source>
</evidence>
<keyword evidence="2 5" id="KW-0436">Ligase</keyword>
<keyword evidence="3" id="KW-0547">Nucleotide-binding</keyword>
<dbReference type="Gene3D" id="3.30.1490.20">
    <property type="entry name" value="ATP-grasp fold, A domain"/>
    <property type="match status" value="1"/>
</dbReference>
<name>A0A5C5Z173_9BACT</name>
<dbReference type="RefSeq" id="WP_146396617.1">
    <property type="nucleotide sequence ID" value="NZ_SJPJ01000001.1"/>
</dbReference>
<dbReference type="InterPro" id="IPR011095">
    <property type="entry name" value="Dala_Dala_lig_C"/>
</dbReference>
<comment type="similarity">
    <text evidence="1">Belongs to the D-alanine--D-alanine ligase family.</text>
</comment>
<dbReference type="GO" id="GO:0005524">
    <property type="term" value="F:ATP binding"/>
    <property type="evidence" value="ECO:0007669"/>
    <property type="project" value="UniProtKB-UniRule"/>
</dbReference>
<sequence>MNALRVMVLVRDGHVPPLTLEGVAEKELDNWKAEFDVCETLRILGHEVLPLGVYDDLAPIRAALGEFQPDITFMMLEEFHGVVTYDFAIISYLELMQQPYTGCNPRGLLLSKDKALSKKVLTYHRIPTPRFAVFPYGRTVHRPKKLSFPLFVKSVIEDASFGIAQASIVHDDDALAERVRFLHEKTKDDVIAEQYVEGRELYVGVIGNKRLQTFPAWEMDFGSLPEDIARIATRQVKWNHKYQEKHGITTCLAKGLDKQTEQKISKLCKRVYRALNMSGYARMDLRMTDQGEIFVIEANANPNIEYGEDFSESAETIGITYEMLLQKILNHGLRYKAAWMLS</sequence>
<dbReference type="PANTHER" id="PTHR23132">
    <property type="entry name" value="D-ALANINE--D-ALANINE LIGASE"/>
    <property type="match status" value="1"/>
</dbReference>
<gene>
    <name evidence="5" type="ORF">CA13_25110</name>
</gene>
<dbReference type="PANTHER" id="PTHR23132:SF26">
    <property type="entry name" value="BLR7451 PROTEIN"/>
    <property type="match status" value="1"/>
</dbReference>
<dbReference type="AlphaFoldDB" id="A0A5C5Z173"/>
<comment type="caution">
    <text evidence="5">The sequence shown here is derived from an EMBL/GenBank/DDBJ whole genome shotgun (WGS) entry which is preliminary data.</text>
</comment>
<evidence type="ECO:0000256" key="3">
    <source>
        <dbReference type="PROSITE-ProRule" id="PRU00409"/>
    </source>
</evidence>
<evidence type="ECO:0000259" key="4">
    <source>
        <dbReference type="PROSITE" id="PS50975"/>
    </source>
</evidence>
<dbReference type="Proteomes" id="UP000315010">
    <property type="component" value="Unassembled WGS sequence"/>
</dbReference>
<dbReference type="GO" id="GO:0046872">
    <property type="term" value="F:metal ion binding"/>
    <property type="evidence" value="ECO:0007669"/>
    <property type="project" value="InterPro"/>
</dbReference>
<feature type="domain" description="ATP-grasp" evidence="4">
    <location>
        <begin position="118"/>
        <end position="330"/>
    </location>
</feature>
<dbReference type="InterPro" id="IPR013815">
    <property type="entry name" value="ATP_grasp_subdomain_1"/>
</dbReference>
<proteinExistence type="inferred from homology"/>
<keyword evidence="6" id="KW-1185">Reference proteome</keyword>
<keyword evidence="3" id="KW-0067">ATP-binding</keyword>
<dbReference type="GO" id="GO:0008716">
    <property type="term" value="F:D-alanine-D-alanine ligase activity"/>
    <property type="evidence" value="ECO:0007669"/>
    <property type="project" value="UniProtKB-EC"/>
</dbReference>
<dbReference type="Gene3D" id="3.30.470.20">
    <property type="entry name" value="ATP-grasp fold, B domain"/>
    <property type="match status" value="1"/>
</dbReference>
<organism evidence="5 6">
    <name type="scientific">Novipirellula herctigrandis</name>
    <dbReference type="NCBI Taxonomy" id="2527986"/>
    <lineage>
        <taxon>Bacteria</taxon>
        <taxon>Pseudomonadati</taxon>
        <taxon>Planctomycetota</taxon>
        <taxon>Planctomycetia</taxon>
        <taxon>Pirellulales</taxon>
        <taxon>Pirellulaceae</taxon>
        <taxon>Novipirellula</taxon>
    </lineage>
</organism>
<evidence type="ECO:0000313" key="6">
    <source>
        <dbReference type="Proteomes" id="UP000315010"/>
    </source>
</evidence>
<dbReference type="Pfam" id="PF07478">
    <property type="entry name" value="Dala_Dala_lig_C"/>
    <property type="match status" value="1"/>
</dbReference>
<dbReference type="OrthoDB" id="9813261at2"/>
<dbReference type="InterPro" id="IPR011761">
    <property type="entry name" value="ATP-grasp"/>
</dbReference>
<reference evidence="5 6" key="1">
    <citation type="submission" date="2019-02" db="EMBL/GenBank/DDBJ databases">
        <title>Deep-cultivation of Planctomycetes and their phenomic and genomic characterization uncovers novel biology.</title>
        <authorList>
            <person name="Wiegand S."/>
            <person name="Jogler M."/>
            <person name="Boedeker C."/>
            <person name="Pinto D."/>
            <person name="Vollmers J."/>
            <person name="Rivas-Marin E."/>
            <person name="Kohn T."/>
            <person name="Peeters S.H."/>
            <person name="Heuer A."/>
            <person name="Rast P."/>
            <person name="Oberbeckmann S."/>
            <person name="Bunk B."/>
            <person name="Jeske O."/>
            <person name="Meyerdierks A."/>
            <person name="Storesund J.E."/>
            <person name="Kallscheuer N."/>
            <person name="Luecker S."/>
            <person name="Lage O.M."/>
            <person name="Pohl T."/>
            <person name="Merkel B.J."/>
            <person name="Hornburger P."/>
            <person name="Mueller R.-W."/>
            <person name="Bruemmer F."/>
            <person name="Labrenz M."/>
            <person name="Spormann A.M."/>
            <person name="Op Den Camp H."/>
            <person name="Overmann J."/>
            <person name="Amann R."/>
            <person name="Jetten M.S.M."/>
            <person name="Mascher T."/>
            <person name="Medema M.H."/>
            <person name="Devos D.P."/>
            <person name="Kaster A.-K."/>
            <person name="Ovreas L."/>
            <person name="Rohde M."/>
            <person name="Galperin M.Y."/>
            <person name="Jogler C."/>
        </authorList>
    </citation>
    <scope>NUCLEOTIDE SEQUENCE [LARGE SCALE GENOMIC DNA]</scope>
    <source>
        <strain evidence="5 6">CA13</strain>
    </source>
</reference>
<dbReference type="EC" id="6.3.2.4" evidence="5"/>
<dbReference type="SUPFAM" id="SSF56059">
    <property type="entry name" value="Glutathione synthetase ATP-binding domain-like"/>
    <property type="match status" value="1"/>
</dbReference>
<dbReference type="PROSITE" id="PS50975">
    <property type="entry name" value="ATP_GRASP"/>
    <property type="match status" value="1"/>
</dbReference>
<accession>A0A5C5Z173</accession>
<evidence type="ECO:0000256" key="1">
    <source>
        <dbReference type="ARBA" id="ARBA00010871"/>
    </source>
</evidence>
<dbReference type="EMBL" id="SJPJ01000001">
    <property type="protein sequence ID" value="TWT81064.1"/>
    <property type="molecule type" value="Genomic_DNA"/>
</dbReference>
<evidence type="ECO:0000313" key="5">
    <source>
        <dbReference type="EMBL" id="TWT81064.1"/>
    </source>
</evidence>
<protein>
    <submittedName>
        <fullName evidence="5">Ddl-like protein</fullName>
        <ecNumber evidence="5">6.3.2.4</ecNumber>
    </submittedName>
</protein>